<dbReference type="InterPro" id="IPR036282">
    <property type="entry name" value="Glutathione-S-Trfase_C_sf"/>
</dbReference>
<dbReference type="SUPFAM" id="SSF47616">
    <property type="entry name" value="GST C-terminal domain-like"/>
    <property type="match status" value="1"/>
</dbReference>
<dbReference type="AlphaFoldDB" id="A0A1Q3BG08"/>
<dbReference type="Gene3D" id="1.20.1050.10">
    <property type="match status" value="1"/>
</dbReference>
<reference evidence="8" key="1">
    <citation type="submission" date="2016-04" db="EMBL/GenBank/DDBJ databases">
        <title>Cephalotus genome sequencing.</title>
        <authorList>
            <person name="Fukushima K."/>
            <person name="Hasebe M."/>
            <person name="Fang X."/>
        </authorList>
    </citation>
    <scope>NUCLEOTIDE SEQUENCE [LARGE SCALE GENOMIC DNA]</scope>
    <source>
        <strain evidence="8">cv. St1</strain>
    </source>
</reference>
<dbReference type="InterPro" id="IPR045074">
    <property type="entry name" value="GST_C_Tau"/>
</dbReference>
<dbReference type="FunFam" id="3.40.30.10:FF:000197">
    <property type="entry name" value="Glutathione S-transferase U10"/>
    <property type="match status" value="1"/>
</dbReference>
<evidence type="ECO:0000313" key="8">
    <source>
        <dbReference type="Proteomes" id="UP000187406"/>
    </source>
</evidence>
<dbReference type="InterPro" id="IPR045073">
    <property type="entry name" value="Omega/Tau-like"/>
</dbReference>
<keyword evidence="2" id="KW-0808">Transferase</keyword>
<evidence type="ECO:0000256" key="1">
    <source>
        <dbReference type="ARBA" id="ARBA00012452"/>
    </source>
</evidence>
<protein>
    <recommendedName>
        <fullName evidence="1">glutathione transferase</fullName>
        <ecNumber evidence="1">2.5.1.18</ecNumber>
    </recommendedName>
</protein>
<evidence type="ECO:0000256" key="4">
    <source>
        <dbReference type="RuleBase" id="RU003494"/>
    </source>
</evidence>
<dbReference type="EC" id="2.5.1.18" evidence="1"/>
<evidence type="ECO:0000259" key="6">
    <source>
        <dbReference type="PROSITE" id="PS50405"/>
    </source>
</evidence>
<dbReference type="InterPro" id="IPR040079">
    <property type="entry name" value="Glutathione_S-Trfase"/>
</dbReference>
<comment type="catalytic activity">
    <reaction evidence="3">
        <text>RX + glutathione = an S-substituted glutathione + a halide anion + H(+)</text>
        <dbReference type="Rhea" id="RHEA:16437"/>
        <dbReference type="ChEBI" id="CHEBI:15378"/>
        <dbReference type="ChEBI" id="CHEBI:16042"/>
        <dbReference type="ChEBI" id="CHEBI:17792"/>
        <dbReference type="ChEBI" id="CHEBI:57925"/>
        <dbReference type="ChEBI" id="CHEBI:90779"/>
        <dbReference type="EC" id="2.5.1.18"/>
    </reaction>
</comment>
<dbReference type="InParanoid" id="A0A1Q3BG08"/>
<dbReference type="Pfam" id="PF02798">
    <property type="entry name" value="GST_N"/>
    <property type="match status" value="1"/>
</dbReference>
<dbReference type="GO" id="GO:0005737">
    <property type="term" value="C:cytoplasm"/>
    <property type="evidence" value="ECO:0007669"/>
    <property type="project" value="TreeGrafter"/>
</dbReference>
<dbReference type="Gene3D" id="3.40.30.10">
    <property type="entry name" value="Glutaredoxin"/>
    <property type="match status" value="1"/>
</dbReference>
<dbReference type="InterPro" id="IPR004045">
    <property type="entry name" value="Glutathione_S-Trfase_N"/>
</dbReference>
<dbReference type="FunFam" id="1.20.1050.10:FF:000012">
    <property type="entry name" value="Tau class glutathione S-transferase"/>
    <property type="match status" value="1"/>
</dbReference>
<comment type="caution">
    <text evidence="7">The sequence shown here is derived from an EMBL/GenBank/DDBJ whole genome shotgun (WGS) entry which is preliminary data.</text>
</comment>
<dbReference type="PROSITE" id="PS50405">
    <property type="entry name" value="GST_CTER"/>
    <property type="match status" value="1"/>
</dbReference>
<proteinExistence type="inferred from homology"/>
<dbReference type="InterPro" id="IPR004046">
    <property type="entry name" value="GST_C"/>
</dbReference>
<evidence type="ECO:0000259" key="5">
    <source>
        <dbReference type="PROSITE" id="PS50404"/>
    </source>
</evidence>
<evidence type="ECO:0000313" key="7">
    <source>
        <dbReference type="EMBL" id="GAV66794.1"/>
    </source>
</evidence>
<accession>A0A1Q3BG08</accession>
<keyword evidence="8" id="KW-1185">Reference proteome</keyword>
<dbReference type="PANTHER" id="PTHR11260:SF695">
    <property type="entry name" value="GLUTATHIONE TRANSFERASE"/>
    <property type="match status" value="1"/>
</dbReference>
<dbReference type="GO" id="GO:0004364">
    <property type="term" value="F:glutathione transferase activity"/>
    <property type="evidence" value="ECO:0007669"/>
    <property type="project" value="UniProtKB-EC"/>
</dbReference>
<dbReference type="InterPro" id="IPR010987">
    <property type="entry name" value="Glutathione-S-Trfase_C-like"/>
</dbReference>
<sequence length="211" mass="23838">MAGSGSSVQLLGYWGSPYALRVELALKLKGVQYEYIEEDLTNKSTLLLHYNPVYKKVPVLVHDGKPLAESLVIIDYIDEVWKQNPILPQDPYERATARFWAKFADEKCVPAMIGAFVKQGEEKEKAAKEARENLKTLEGSLVGNQLIGGEKIGFLEIAAAWMGIWARIAEEIADVNLIDSETMPLLNNWFDKYLENPIVKECIPPWDKLLE</sequence>
<dbReference type="SFLD" id="SFLDS00019">
    <property type="entry name" value="Glutathione_Transferase_(cytos"/>
    <property type="match status" value="1"/>
</dbReference>
<dbReference type="SFLD" id="SFLDG00358">
    <property type="entry name" value="Main_(cytGST)"/>
    <property type="match status" value="1"/>
</dbReference>
<feature type="domain" description="GST C-terminal" evidence="6">
    <location>
        <begin position="90"/>
        <end position="211"/>
    </location>
</feature>
<dbReference type="Pfam" id="PF00043">
    <property type="entry name" value="GST_C"/>
    <property type="match status" value="1"/>
</dbReference>
<feature type="non-terminal residue" evidence="7">
    <location>
        <position position="211"/>
    </location>
</feature>
<dbReference type="PROSITE" id="PS50404">
    <property type="entry name" value="GST_NTER"/>
    <property type="match status" value="1"/>
</dbReference>
<dbReference type="PANTHER" id="PTHR11260">
    <property type="entry name" value="GLUTATHIONE S-TRANSFERASE, GST, SUPERFAMILY, GST DOMAIN CONTAINING"/>
    <property type="match status" value="1"/>
</dbReference>
<dbReference type="CDD" id="cd03058">
    <property type="entry name" value="GST_N_Tau"/>
    <property type="match status" value="1"/>
</dbReference>
<feature type="domain" description="GST N-terminal" evidence="5">
    <location>
        <begin position="6"/>
        <end position="85"/>
    </location>
</feature>
<gene>
    <name evidence="7" type="ORF">CFOL_v3_10304</name>
</gene>
<dbReference type="InterPro" id="IPR036249">
    <property type="entry name" value="Thioredoxin-like_sf"/>
</dbReference>
<evidence type="ECO:0000256" key="2">
    <source>
        <dbReference type="ARBA" id="ARBA00022679"/>
    </source>
</evidence>
<dbReference type="EMBL" id="BDDD01000503">
    <property type="protein sequence ID" value="GAV66794.1"/>
    <property type="molecule type" value="Genomic_DNA"/>
</dbReference>
<dbReference type="SUPFAM" id="SSF52833">
    <property type="entry name" value="Thioredoxin-like"/>
    <property type="match status" value="1"/>
</dbReference>
<dbReference type="SFLD" id="SFLDG01152">
    <property type="entry name" value="Main.3:_Omega-_and_Tau-like"/>
    <property type="match status" value="1"/>
</dbReference>
<dbReference type="STRING" id="3775.A0A1Q3BG08"/>
<evidence type="ECO:0000256" key="3">
    <source>
        <dbReference type="ARBA" id="ARBA00047960"/>
    </source>
</evidence>
<dbReference type="OrthoDB" id="202840at2759"/>
<organism evidence="7 8">
    <name type="scientific">Cephalotus follicularis</name>
    <name type="common">Albany pitcher plant</name>
    <dbReference type="NCBI Taxonomy" id="3775"/>
    <lineage>
        <taxon>Eukaryota</taxon>
        <taxon>Viridiplantae</taxon>
        <taxon>Streptophyta</taxon>
        <taxon>Embryophyta</taxon>
        <taxon>Tracheophyta</taxon>
        <taxon>Spermatophyta</taxon>
        <taxon>Magnoliopsida</taxon>
        <taxon>eudicotyledons</taxon>
        <taxon>Gunneridae</taxon>
        <taxon>Pentapetalae</taxon>
        <taxon>rosids</taxon>
        <taxon>fabids</taxon>
        <taxon>Oxalidales</taxon>
        <taxon>Cephalotaceae</taxon>
        <taxon>Cephalotus</taxon>
    </lineage>
</organism>
<comment type="similarity">
    <text evidence="4">Belongs to the GST superfamily.</text>
</comment>
<name>A0A1Q3BG08_CEPFO</name>
<dbReference type="CDD" id="cd03185">
    <property type="entry name" value="GST_C_Tau"/>
    <property type="match status" value="1"/>
</dbReference>
<dbReference type="GO" id="GO:0006749">
    <property type="term" value="P:glutathione metabolic process"/>
    <property type="evidence" value="ECO:0007669"/>
    <property type="project" value="InterPro"/>
</dbReference>
<dbReference type="Proteomes" id="UP000187406">
    <property type="component" value="Unassembled WGS sequence"/>
</dbReference>